<dbReference type="PANTHER" id="PTHR47197">
    <property type="entry name" value="PROTEIN NIRF"/>
    <property type="match status" value="1"/>
</dbReference>
<dbReference type="InterPro" id="IPR051200">
    <property type="entry name" value="Host-pathogen_enzymatic-act"/>
</dbReference>
<dbReference type="InterPro" id="IPR011045">
    <property type="entry name" value="N2O_reductase_N"/>
</dbReference>
<sequence length="3446" mass="368638">MTSIPRTLLGSLLLSGQLAATSPSSADLATHPGGPYVQSLGFGQEATLDLSIENQNPTTSLDWNLVFRNESGDAMQTRVDSLDDHQPELLQIISDRHVISGGVSGNSISDGGGDMYDGGNQLRLNGDILNYSDGTPANYTNAASSATYFTRNYDGLFIFSADLDDVDEFAITGNLGADGYGSVSVEEFAISSGGISYRAFIKRVYGAGDPSINHLILVPDDPALARTHLNQTADENHRIAGLTNASQIHYLLFAKPSGAIYDTSVFQALAETFLDLILPGPPWFIANTRSGNIGAGLTSPLPAAVSALGLAPGDYATSFAIVPSGTDPATLPETAWESVRIEVAQPTFEPTSPAPSLVSIAGLSPDPLEIELQPTSGNPTPGNLSASTSEPWLSATVSDAGSIEVRFSSGTLQPGTHRGTVFIWDENSRISVEIDLTVNTLNLSKIIPDPLRPRFYAINQNGKEQGSILVIDPLSQEIIKSIPVGDEPTDLDLTETSAELLVINTSDPSISRIDLTSLEVTQTHDLSEFSNRNDDFGGHIEDGPGSIVYYVDEQWGPRLRVFDTATGTVLQTFGSVTGTTPNTSNDYGYGDIHVSEDGSRLFGWRQYGDGAGAGGSHVVRFDIDPDGTLSGFTKSNSVNSSNFDREPFDTPILMTADGSGLVIKDRMVDQLDLNEFPAIYQEEIYSISPGAEIVSGASAIYAAGVPDPVFEFPAPSTVQAVSPDYSYLLYFDSSTGGLRWLDLIDTVGAEALGLNIFPADGGAVAQPQELRWIPQTGALQYRVFIGTDRARVESADTSSPEFIGTSSQPTIQLPSALTSGITYFWRVDPVFADGATGAGPVRSFFVSTLTLSSTGIETVTLMGFSQHRESLALDAPTPVAWSVSADDPWVSFVETSGTTPSNLVPIIDATHLAQGVHRTLLHLTSGGISFPIPLEVRVYPVNYTMAKADLELDRIYAISQESDSSPDPSFLVVFDSNTASMVSVVPVGRSVTDIGIHYQENRLYLPNWRTGILRALDRSTLENVQNYQFSPFGGVGYSRDDIYRVAGGTAGRIVFEAEDQWVNVNLADTSDGSILASIGLREGGGAFDPSGRYYYHGENNSSGADLTKYDISEDEFTLLATQRVDSHSYYGSRTVLLSGDGSRVYWNGGIFDRDLNVLQLLDDEVLSATRHGDVVFTIGAAFNGHNAAKLADLPVSTAVQAVARSQEDLFLFSDNTVTTVDLSSIAQLPGPGTTPAIADGTTVIGTEQTLSWSLEAFALSYHIYFGTDEAAVNSATPDSPLFLGESISNTWNGDLPALALDGEYFWRVDLVGFNGVQKGSTWSFDVAPIDITPREISVSHPEGSPISDQGLVFDAPTPLSWSASPSVSWLGLSATSGTSGDSVSIRFNTTGLAAGTYSGTIDFTSGSDRWSLPVSVEVIPLNFTLAVADLELDRIYAISQESETGNQPAHLLVIDSITNTITRAIPVGFSVTDLAVHYQENRIYVPNWRTGVLRALDRNTFEEVQTYQFEPSGGYGTSSGDIFRVSAGRAGRLVIEQEDQWINVSLIDTTDGSILATQSEREGDGEFDPTGRYYYHGDSNISNASITRFDTEADDFVQIGDIRVTGRSSYGSRRVFLSGDGSYVYWNGGVMNPELDVLHTLSDEVICATLHGDLFFTQNGIYNGNNGLRIGDLPTTSSIQTVASAQDKLFLFEGSDMIAVDLAEIASLPPRGTIPSIPDGATVIGTNQQLGWTIEPFALSYDLYFGTDRNAVASASPGSAFHLGNVIGNQWNEPLSFNLDEEYYWRLDVNGFRGVQTGEVWSFDIAPIDIVPSRLEFAFPENSPIPSQTLQLDAPNPTPWSANTDDTPWLSLAESSGSTGSTLEVSFDSTNLDPGSHSGFITFTSGTDTWELPVTLDIIAMDVTVMIADPARRGVVYGINHADPETHFSHLLRIDGTTGRVTGAIEIGRNATDIDIDPTSGLLYAANHTFPVVQVVDLDTFSALPPITLDSNIEQIELDGRGQLYASQRASGVVRVWDLNAGTGSSLEGNYSYGQIALDDQSGHLFHARTYYSPTVTKLNIGVSPNVLEAQSGVLSGNLQTFELSADGSRAILGPYLLDPDTNVITQLQDPAQCLSSDGQLAAGIDSVWWSDSGAEAFALPVSARTSAFTADSSHLVVFNAEASSLRSLPVTVLPGPWPRPGQSLDESPSSFSWSPVSGASSYTLIIDGAPGGRRTYSGVSGTSFTLPTTLPIGRSYEWQVLASTPAGTVPSPTYQLDIRFPEGPEIDVSSGLAVAFVRESLLIGGDDIAWLHRFDPSSGISRPIQTFRSPRTDYYDAFGAKLAIDDRTVWISDYQFNEPADNSGKVFHYRINPQGFFAASNDGDVPQGTGSEQLGHGMAVAGDMLLAGTRSNTTSTFGRVIAYHTQPSLAQVQVIQPRDSEPGDQFGSAIAMRGNSALIAATGRGSQYNRLANAYIFTRNPATAAWSQSQELNLPNVDRFDTAATSIALGDNHLAINNDSDDIVYVYSKGTSTTWSYSTAIDRDDVPGATSSFGSSLACYGDLLLIGDKGANLGGISGGGVFTFRRIGNTWNQGPSIVPHDRSRSQFGSSLAVHDGWLLVGGSNKSWLFSLEDSPNHTPYFSSTPPSQAISGRQLHAPITAADLDGADGLVIEALQLPEWLELSDHGGGSASLRGTPNGASGTHHDIQLQVTDVLGASSLQTVRLELLAETDVPVIVMQPTGADLSAGQEVILRGSVEGIGPFSWQWQFDGIDIPGATTSTLNIPEIDSEDAGIYTFTVGNIVSTVTSQPARVTVRPADRFAGAWPTFGGGPRHSGFHPATLGRHTFVPAWQAQGTALNGIMQRPAIADGKVFITPRVYFGGSRNAQALDLASGETLWSHSFDQAFSINPPTFHNGRIYIQRGNHSSDTQLWCLDAESGTPIWSSPHAAQWERYEAPTVTDDGIWVNGGSYGGMYGFAPDGTQRFFQSLSQVSDWTPAVSNGRLFTSLRDDFNEHNPIDGTILWSLKTEASGTSIPIISGNHAVVRKGNDLTCIDLTERSIVWNVTQPGISGSPAVARGIVYSIQGSSVQTHALDTGAPGATYDTGSTITSDQALVVNDHLMIGSQANTYIFDLTTREAVQTLTGGGDLAYSDGYLCTQGSDGTIHAYFANAAPDFTEAMPAALDSGAAADDLTVGLAAFAADLDPGDPLMWSILSVTRPEIFRTLELQPESGDLTVIYNPWESGSSDVLISITDSAGNVTETTITFTVPEHPDPELQINEQLVLNRQTGLYEHTIVVTHTGAREIAGFDLTISGLPDGVSIQNASNQVAGGGSIHHRQALAAGESTTLILEYHAPLRGTVIDPEVTVNLVTEPELDPEAETPGVAVERCLMLRDGGLLIEFTSTPGATYQVQYSDNASDWKVSPARIRAAGNRVQWIDRGPPRTDSPPADKSSRFYRVLELPSE</sequence>
<feature type="signal peptide" evidence="2">
    <location>
        <begin position="1"/>
        <end position="26"/>
    </location>
</feature>
<dbReference type="SMART" id="SM00409">
    <property type="entry name" value="IG"/>
    <property type="match status" value="2"/>
</dbReference>
<dbReference type="PANTHER" id="PTHR47197:SF3">
    <property type="entry name" value="DIHYDRO-HEME D1 DEHYDROGENASE"/>
    <property type="match status" value="1"/>
</dbReference>
<dbReference type="InterPro" id="IPR003599">
    <property type="entry name" value="Ig_sub"/>
</dbReference>
<dbReference type="RefSeq" id="WP_200275559.1">
    <property type="nucleotide sequence ID" value="NZ_JAENII010000001.1"/>
</dbReference>
<dbReference type="PROSITE" id="PS50835">
    <property type="entry name" value="IG_LIKE"/>
    <property type="match status" value="1"/>
</dbReference>
<dbReference type="SUPFAM" id="SSF48726">
    <property type="entry name" value="Immunoglobulin"/>
    <property type="match status" value="1"/>
</dbReference>
<evidence type="ECO:0000313" key="5">
    <source>
        <dbReference type="Proteomes" id="UP000658278"/>
    </source>
</evidence>
<dbReference type="InterPro" id="IPR002372">
    <property type="entry name" value="PQQ_rpt_dom"/>
</dbReference>
<dbReference type="InterPro" id="IPR011048">
    <property type="entry name" value="Haem_d1_sf"/>
</dbReference>
<evidence type="ECO:0000259" key="3">
    <source>
        <dbReference type="PROSITE" id="PS50835"/>
    </source>
</evidence>
<organism evidence="4 5">
    <name type="scientific">Haloferula rosea</name>
    <dbReference type="NCBI Taxonomy" id="490093"/>
    <lineage>
        <taxon>Bacteria</taxon>
        <taxon>Pseudomonadati</taxon>
        <taxon>Verrucomicrobiota</taxon>
        <taxon>Verrucomicrobiia</taxon>
        <taxon>Verrucomicrobiales</taxon>
        <taxon>Verrucomicrobiaceae</taxon>
        <taxon>Haloferula</taxon>
    </lineage>
</organism>
<feature type="domain" description="Ig-like" evidence="3">
    <location>
        <begin position="2715"/>
        <end position="2795"/>
    </location>
</feature>
<evidence type="ECO:0000256" key="2">
    <source>
        <dbReference type="SAM" id="SignalP"/>
    </source>
</evidence>
<gene>
    <name evidence="4" type="ORF">JIN81_01470</name>
</gene>
<dbReference type="Gene3D" id="2.130.10.10">
    <property type="entry name" value="YVTN repeat-like/Quinoprotein amine dehydrogenase"/>
    <property type="match status" value="6"/>
</dbReference>
<dbReference type="InterPro" id="IPR015943">
    <property type="entry name" value="WD40/YVTN_repeat-like_dom_sf"/>
</dbReference>
<dbReference type="InterPro" id="IPR011047">
    <property type="entry name" value="Quinoprotein_ADH-like_sf"/>
</dbReference>
<keyword evidence="2" id="KW-0732">Signal</keyword>
<dbReference type="InterPro" id="IPR013783">
    <property type="entry name" value="Ig-like_fold"/>
</dbReference>
<dbReference type="InterPro" id="IPR007110">
    <property type="entry name" value="Ig-like_dom"/>
</dbReference>
<feature type="region of interest" description="Disordered" evidence="1">
    <location>
        <begin position="3419"/>
        <end position="3438"/>
    </location>
</feature>
<dbReference type="SUPFAM" id="SSF50974">
    <property type="entry name" value="Nitrous oxide reductase, N-terminal domain"/>
    <property type="match status" value="1"/>
</dbReference>
<protein>
    <submittedName>
        <fullName evidence="4">PQQ-binding-like beta-propeller repeat protein</fullName>
    </submittedName>
</protein>
<evidence type="ECO:0000256" key="1">
    <source>
        <dbReference type="SAM" id="MobiDB-lite"/>
    </source>
</evidence>
<accession>A0A934R9H4</accession>
<dbReference type="Proteomes" id="UP000658278">
    <property type="component" value="Unassembled WGS sequence"/>
</dbReference>
<dbReference type="SUPFAM" id="SSF50998">
    <property type="entry name" value="Quinoprotein alcohol dehydrogenase-like"/>
    <property type="match status" value="1"/>
</dbReference>
<keyword evidence="5" id="KW-1185">Reference proteome</keyword>
<dbReference type="Gene3D" id="2.60.40.10">
    <property type="entry name" value="Immunoglobulins"/>
    <property type="match status" value="4"/>
</dbReference>
<dbReference type="SUPFAM" id="SSF51004">
    <property type="entry name" value="C-terminal (heme d1) domain of cytochrome cd1-nitrite reductase"/>
    <property type="match status" value="3"/>
</dbReference>
<dbReference type="Pfam" id="PF13360">
    <property type="entry name" value="PQQ_2"/>
    <property type="match status" value="2"/>
</dbReference>
<reference evidence="4" key="1">
    <citation type="submission" date="2021-01" db="EMBL/GenBank/DDBJ databases">
        <title>Modified the classification status of verrucomicrobia.</title>
        <authorList>
            <person name="Feng X."/>
        </authorList>
    </citation>
    <scope>NUCLEOTIDE SEQUENCE</scope>
    <source>
        <strain evidence="4">KCTC 22201</strain>
    </source>
</reference>
<proteinExistence type="predicted"/>
<dbReference type="InterPro" id="IPR028994">
    <property type="entry name" value="Integrin_alpha_N"/>
</dbReference>
<dbReference type="CDD" id="cd00096">
    <property type="entry name" value="Ig"/>
    <property type="match status" value="1"/>
</dbReference>
<dbReference type="EMBL" id="JAENII010000001">
    <property type="protein sequence ID" value="MBK1825673.1"/>
    <property type="molecule type" value="Genomic_DNA"/>
</dbReference>
<dbReference type="Gene3D" id="2.130.10.130">
    <property type="entry name" value="Integrin alpha, N-terminal"/>
    <property type="match status" value="1"/>
</dbReference>
<name>A0A934R9H4_9BACT</name>
<evidence type="ECO:0000313" key="4">
    <source>
        <dbReference type="EMBL" id="MBK1825673.1"/>
    </source>
</evidence>
<dbReference type="InterPro" id="IPR036179">
    <property type="entry name" value="Ig-like_dom_sf"/>
</dbReference>
<feature type="chain" id="PRO_5037450377" evidence="2">
    <location>
        <begin position="27"/>
        <end position="3446"/>
    </location>
</feature>
<comment type="caution">
    <text evidence="4">The sequence shown here is derived from an EMBL/GenBank/DDBJ whole genome shotgun (WGS) entry which is preliminary data.</text>
</comment>